<protein>
    <recommendedName>
        <fullName evidence="6">TF-B3 domain-containing protein</fullName>
    </recommendedName>
</protein>
<dbReference type="AlphaFoldDB" id="A0ABC8R812"/>
<dbReference type="GO" id="GO:0003677">
    <property type="term" value="F:DNA binding"/>
    <property type="evidence" value="ECO:0007669"/>
    <property type="project" value="UniProtKB-KW"/>
</dbReference>
<sequence length="546" mass="62559">MVKRSKISSTDACPEFFKIFAPDLCSQRLRIPPAFLKNFNGDLPQKAVLKSPCKRSWWVHVNSVNQNFFFQEGWEEFVQYHSLEFGDILVFSYVGTSKFYVSLYGKNSCKKLASLTRNDVKSLPLVKGNQAIGPGPGISKQVTQLTSCSRVEMAIEENDGDLEAANKSISTNPSFKLVLGQAYISKGIVSIPSSFRKNYMEKVRPSATLQLSKKSWPVKLNYRHGTVQFCQGWLRFVKDNNLQEGDVCCFELIGRNNYVMKVFISRPRAYLELDKQREKNIVRRRGRPQTVCSFDDCPEFFKFFLADQSSEDMRIPPAFLEHFNGHIPDKAILKDLGGKYRHVDMEDAENGVFIKNGWQHVGSGHSLKLGDSLFCRYNGNSSFTVRAFGTNGCKKEVTLALGSVVTGVKIEEKTEEERTSPKPSNIGKHKYCKQEIEEKTEEERTSPKPSNIGKRKYCKQEIEEKTEEERTSPKPSNIGKCKCKYCKQEIEEKKTCLKCSRICKQMCAKVDIEEETEDEWTCPKHSYENKRKYSNRGMERCKLSKR</sequence>
<dbReference type="SUPFAM" id="SSF101936">
    <property type="entry name" value="DNA-binding pseudobarrel domain"/>
    <property type="match status" value="3"/>
</dbReference>
<evidence type="ECO:0000313" key="8">
    <source>
        <dbReference type="Proteomes" id="UP001642360"/>
    </source>
</evidence>
<dbReference type="PANTHER" id="PTHR31920:SF148">
    <property type="entry name" value="B3 DOMAIN-CONTAINING PROTEIN OS03G0621600"/>
    <property type="match status" value="1"/>
</dbReference>
<dbReference type="InterPro" id="IPR015300">
    <property type="entry name" value="DNA-bd_pseudobarrel_sf"/>
</dbReference>
<keyword evidence="2" id="KW-0805">Transcription regulation</keyword>
<feature type="domain" description="TF-B3" evidence="6">
    <location>
        <begin position="298"/>
        <end position="391"/>
    </location>
</feature>
<comment type="caution">
    <text evidence="7">The sequence shown here is derived from an EMBL/GenBank/DDBJ whole genome shotgun (WGS) entry which is preliminary data.</text>
</comment>
<evidence type="ECO:0000256" key="2">
    <source>
        <dbReference type="ARBA" id="ARBA00023015"/>
    </source>
</evidence>
<dbReference type="InterPro" id="IPR003340">
    <property type="entry name" value="B3_DNA-bd"/>
</dbReference>
<dbReference type="GO" id="GO:0005634">
    <property type="term" value="C:nucleus"/>
    <property type="evidence" value="ECO:0007669"/>
    <property type="project" value="UniProtKB-SubCell"/>
</dbReference>
<dbReference type="Gene3D" id="2.40.330.10">
    <property type="entry name" value="DNA-binding pseudobarrel domain"/>
    <property type="match status" value="3"/>
</dbReference>
<feature type="domain" description="TF-B3" evidence="6">
    <location>
        <begin position="14"/>
        <end position="107"/>
    </location>
</feature>
<keyword evidence="4" id="KW-0804">Transcription</keyword>
<gene>
    <name evidence="7" type="ORF">ILEXP_LOCUS8660</name>
</gene>
<comment type="subcellular location">
    <subcellularLocation>
        <location evidence="1">Nucleus</location>
    </subcellularLocation>
</comment>
<dbReference type="PROSITE" id="PS50863">
    <property type="entry name" value="B3"/>
    <property type="match status" value="3"/>
</dbReference>
<evidence type="ECO:0000256" key="5">
    <source>
        <dbReference type="ARBA" id="ARBA00023242"/>
    </source>
</evidence>
<evidence type="ECO:0000256" key="1">
    <source>
        <dbReference type="ARBA" id="ARBA00004123"/>
    </source>
</evidence>
<organism evidence="7 8">
    <name type="scientific">Ilex paraguariensis</name>
    <name type="common">yerba mate</name>
    <dbReference type="NCBI Taxonomy" id="185542"/>
    <lineage>
        <taxon>Eukaryota</taxon>
        <taxon>Viridiplantae</taxon>
        <taxon>Streptophyta</taxon>
        <taxon>Embryophyta</taxon>
        <taxon>Tracheophyta</taxon>
        <taxon>Spermatophyta</taxon>
        <taxon>Magnoliopsida</taxon>
        <taxon>eudicotyledons</taxon>
        <taxon>Gunneridae</taxon>
        <taxon>Pentapetalae</taxon>
        <taxon>asterids</taxon>
        <taxon>campanulids</taxon>
        <taxon>Aquifoliales</taxon>
        <taxon>Aquifoliaceae</taxon>
        <taxon>Ilex</taxon>
    </lineage>
</organism>
<evidence type="ECO:0000256" key="4">
    <source>
        <dbReference type="ARBA" id="ARBA00023163"/>
    </source>
</evidence>
<dbReference type="SMART" id="SM01019">
    <property type="entry name" value="B3"/>
    <property type="match status" value="3"/>
</dbReference>
<keyword evidence="5" id="KW-0539">Nucleus</keyword>
<dbReference type="CDD" id="cd10017">
    <property type="entry name" value="B3_DNA"/>
    <property type="match status" value="3"/>
</dbReference>
<evidence type="ECO:0000259" key="6">
    <source>
        <dbReference type="PROSITE" id="PS50863"/>
    </source>
</evidence>
<name>A0ABC8R812_9AQUA</name>
<dbReference type="Proteomes" id="UP001642360">
    <property type="component" value="Unassembled WGS sequence"/>
</dbReference>
<accession>A0ABC8R812</accession>
<dbReference type="PANTHER" id="PTHR31920">
    <property type="entry name" value="B3 DOMAIN-CONTAINING"/>
    <property type="match status" value="1"/>
</dbReference>
<keyword evidence="8" id="KW-1185">Reference proteome</keyword>
<dbReference type="EMBL" id="CAUOFW020001102">
    <property type="protein sequence ID" value="CAK9141138.1"/>
    <property type="molecule type" value="Genomic_DNA"/>
</dbReference>
<dbReference type="InterPro" id="IPR050655">
    <property type="entry name" value="Plant_B3_domain"/>
</dbReference>
<proteinExistence type="predicted"/>
<evidence type="ECO:0000256" key="3">
    <source>
        <dbReference type="ARBA" id="ARBA00023125"/>
    </source>
</evidence>
<dbReference type="Pfam" id="PF02362">
    <property type="entry name" value="B3"/>
    <property type="match status" value="3"/>
</dbReference>
<evidence type="ECO:0000313" key="7">
    <source>
        <dbReference type="EMBL" id="CAK9141138.1"/>
    </source>
</evidence>
<feature type="domain" description="TF-B3" evidence="6">
    <location>
        <begin position="174"/>
        <end position="268"/>
    </location>
</feature>
<keyword evidence="3" id="KW-0238">DNA-binding</keyword>
<reference evidence="7 8" key="1">
    <citation type="submission" date="2024-02" db="EMBL/GenBank/DDBJ databases">
        <authorList>
            <person name="Vignale AGUSTIN F."/>
            <person name="Sosa J E."/>
            <person name="Modenutti C."/>
        </authorList>
    </citation>
    <scope>NUCLEOTIDE SEQUENCE [LARGE SCALE GENOMIC DNA]</scope>
</reference>